<feature type="region of interest" description="Disordered" evidence="1">
    <location>
        <begin position="42"/>
        <end position="85"/>
    </location>
</feature>
<dbReference type="STRING" id="180498.A0A067LAU7"/>
<accession>A0A067LAU7</accession>
<feature type="chain" id="PRO_5001643651" evidence="2">
    <location>
        <begin position="21"/>
        <end position="85"/>
    </location>
</feature>
<dbReference type="OrthoDB" id="683168at2759"/>
<keyword evidence="2" id="KW-0732">Signal</keyword>
<dbReference type="EMBL" id="KK914318">
    <property type="protein sequence ID" value="KDP41199.1"/>
    <property type="molecule type" value="Genomic_DNA"/>
</dbReference>
<protein>
    <submittedName>
        <fullName evidence="3">Uncharacterized protein</fullName>
    </submittedName>
</protein>
<evidence type="ECO:0000313" key="4">
    <source>
        <dbReference type="Proteomes" id="UP000027138"/>
    </source>
</evidence>
<evidence type="ECO:0000256" key="2">
    <source>
        <dbReference type="SAM" id="SignalP"/>
    </source>
</evidence>
<feature type="signal peptide" evidence="2">
    <location>
        <begin position="1"/>
        <end position="20"/>
    </location>
</feature>
<dbReference type="AlphaFoldDB" id="A0A067LAU7"/>
<dbReference type="PANTHER" id="PTHR36726:SF4">
    <property type="entry name" value="CLAVATA3_ESR (CLE)-RELATED PROTEIN 45"/>
    <property type="match status" value="1"/>
</dbReference>
<dbReference type="InterPro" id="IPR038821">
    <property type="entry name" value="CLE45-like"/>
</dbReference>
<keyword evidence="4" id="KW-1185">Reference proteome</keyword>
<name>A0A067LAU7_JATCU</name>
<evidence type="ECO:0000256" key="1">
    <source>
        <dbReference type="SAM" id="MobiDB-lite"/>
    </source>
</evidence>
<organism evidence="3 4">
    <name type="scientific">Jatropha curcas</name>
    <name type="common">Barbados nut</name>
    <dbReference type="NCBI Taxonomy" id="180498"/>
    <lineage>
        <taxon>Eukaryota</taxon>
        <taxon>Viridiplantae</taxon>
        <taxon>Streptophyta</taxon>
        <taxon>Embryophyta</taxon>
        <taxon>Tracheophyta</taxon>
        <taxon>Spermatophyta</taxon>
        <taxon>Magnoliopsida</taxon>
        <taxon>eudicotyledons</taxon>
        <taxon>Gunneridae</taxon>
        <taxon>Pentapetalae</taxon>
        <taxon>rosids</taxon>
        <taxon>fabids</taxon>
        <taxon>Malpighiales</taxon>
        <taxon>Euphorbiaceae</taxon>
        <taxon>Crotonoideae</taxon>
        <taxon>Jatropheae</taxon>
        <taxon>Jatropha</taxon>
    </lineage>
</organism>
<reference evidence="3 4" key="1">
    <citation type="journal article" date="2014" name="PLoS ONE">
        <title>Global Analysis of Gene Expression Profiles in Physic Nut (Jatropha curcas L.) Seedlings Exposed to Salt Stress.</title>
        <authorList>
            <person name="Zhang L."/>
            <person name="Zhang C."/>
            <person name="Wu P."/>
            <person name="Chen Y."/>
            <person name="Li M."/>
            <person name="Jiang H."/>
            <person name="Wu G."/>
        </authorList>
    </citation>
    <scope>NUCLEOTIDE SEQUENCE [LARGE SCALE GENOMIC DNA]</scope>
    <source>
        <strain evidence="4">cv. GZQX0401</strain>
        <tissue evidence="3">Young leaves</tissue>
    </source>
</reference>
<dbReference type="PANTHER" id="PTHR36726">
    <property type="entry name" value="CLAVATA3/ESR (CLE)-RELATED PROTEIN 45"/>
    <property type="match status" value="1"/>
</dbReference>
<feature type="compositionally biased region" description="Polar residues" evidence="1">
    <location>
        <begin position="45"/>
        <end position="62"/>
    </location>
</feature>
<evidence type="ECO:0000313" key="3">
    <source>
        <dbReference type="EMBL" id="KDP41199.1"/>
    </source>
</evidence>
<dbReference type="Proteomes" id="UP000027138">
    <property type="component" value="Unassembled WGS sequence"/>
</dbReference>
<proteinExistence type="predicted"/>
<sequence length="85" mass="9456">MVSSVHRVLILVICVGFLAVEQNIKVHGLTSTELAIRRSKITPGTVPSSTQRILSTDSNQNKAFDPYRSSKRRVRKGSNPIHNRS</sequence>
<gene>
    <name evidence="3" type="ORF">JCGZ_15606</name>
</gene>